<sequence>MVLFLSTIQNRTVRKRGRKRREGNENSGGRDATFTLITSDSPVIGHSTLAAYVNRITDLWRLQHSLGSNVRVPVRPNTAKEILKQKKVTAVQRKAETFQDAGEKTMVDATFSDNTVQKIVDEMFNSGSEEGLRSRADILLSLGLSSRRDNIRRLCLPHIGLIVYSSEGVCGASLLRTVWRK</sequence>
<accession>A0A225UKY1</accession>
<gene>
    <name evidence="2" type="ORF">PHMEG_00036858</name>
</gene>
<dbReference type="AlphaFoldDB" id="A0A225UKY1"/>
<organism evidence="2 3">
    <name type="scientific">Phytophthora megakarya</name>
    <dbReference type="NCBI Taxonomy" id="4795"/>
    <lineage>
        <taxon>Eukaryota</taxon>
        <taxon>Sar</taxon>
        <taxon>Stramenopiles</taxon>
        <taxon>Oomycota</taxon>
        <taxon>Peronosporomycetes</taxon>
        <taxon>Peronosporales</taxon>
        <taxon>Peronosporaceae</taxon>
        <taxon>Phytophthora</taxon>
    </lineage>
</organism>
<protein>
    <submittedName>
        <fullName evidence="2">Uncharacterized protein</fullName>
    </submittedName>
</protein>
<dbReference type="OrthoDB" id="120763at2759"/>
<dbReference type="Proteomes" id="UP000198211">
    <property type="component" value="Unassembled WGS sequence"/>
</dbReference>
<dbReference type="EMBL" id="NBNE01015676">
    <property type="protein sequence ID" value="OWY93665.1"/>
    <property type="molecule type" value="Genomic_DNA"/>
</dbReference>
<name>A0A225UKY1_9STRA</name>
<keyword evidence="3" id="KW-1185">Reference proteome</keyword>
<evidence type="ECO:0000313" key="2">
    <source>
        <dbReference type="EMBL" id="OWY93665.1"/>
    </source>
</evidence>
<feature type="region of interest" description="Disordered" evidence="1">
    <location>
        <begin position="13"/>
        <end position="34"/>
    </location>
</feature>
<reference evidence="3" key="1">
    <citation type="submission" date="2017-03" db="EMBL/GenBank/DDBJ databases">
        <title>Phytopthora megakarya and P. palmivora, two closely related causual agents of cacao black pod achieved similar genome size and gene model numbers by different mechanisms.</title>
        <authorList>
            <person name="Ali S."/>
            <person name="Shao J."/>
            <person name="Larry D.J."/>
            <person name="Kronmiller B."/>
            <person name="Shen D."/>
            <person name="Strem M.D."/>
            <person name="Melnick R.L."/>
            <person name="Guiltinan M.J."/>
            <person name="Tyler B.M."/>
            <person name="Meinhardt L.W."/>
            <person name="Bailey B.A."/>
        </authorList>
    </citation>
    <scope>NUCLEOTIDE SEQUENCE [LARGE SCALE GENOMIC DNA]</scope>
    <source>
        <strain evidence="3">zdho120</strain>
    </source>
</reference>
<evidence type="ECO:0000313" key="3">
    <source>
        <dbReference type="Proteomes" id="UP000198211"/>
    </source>
</evidence>
<evidence type="ECO:0000256" key="1">
    <source>
        <dbReference type="SAM" id="MobiDB-lite"/>
    </source>
</evidence>
<proteinExistence type="predicted"/>
<comment type="caution">
    <text evidence="2">The sequence shown here is derived from an EMBL/GenBank/DDBJ whole genome shotgun (WGS) entry which is preliminary data.</text>
</comment>
<dbReference type="STRING" id="4795.A0A225UKY1"/>